<feature type="domain" description="Glutaminase A central" evidence="3">
    <location>
        <begin position="348"/>
        <end position="700"/>
    </location>
</feature>
<keyword evidence="2" id="KW-0732">Signal</keyword>
<feature type="domain" description="Glutaminase A N-terminal" evidence="4">
    <location>
        <begin position="111"/>
        <end position="341"/>
    </location>
</feature>
<dbReference type="SUPFAM" id="SSF48208">
    <property type="entry name" value="Six-hairpin glycosidases"/>
    <property type="match status" value="1"/>
</dbReference>
<name>M5CDV2_THACB</name>
<evidence type="ECO:0000256" key="1">
    <source>
        <dbReference type="SAM" id="MobiDB-lite"/>
    </source>
</evidence>
<protein>
    <recommendedName>
        <fullName evidence="7">Glutaminase GtaA</fullName>
    </recommendedName>
</protein>
<evidence type="ECO:0000256" key="2">
    <source>
        <dbReference type="SAM" id="SignalP"/>
    </source>
</evidence>
<dbReference type="EMBL" id="CAOJ01017056">
    <property type="protein sequence ID" value="CCO37340.1"/>
    <property type="molecule type" value="Genomic_DNA"/>
</dbReference>
<comment type="caution">
    <text evidence="5">The sequence shown here is derived from an EMBL/GenBank/DDBJ whole genome shotgun (WGS) entry which is preliminary data.</text>
</comment>
<dbReference type="PANTHER" id="PTHR31987">
    <property type="entry name" value="GLUTAMINASE A-RELATED"/>
    <property type="match status" value="1"/>
</dbReference>
<gene>
    <name evidence="5" type="ORF">BN14_11495</name>
</gene>
<feature type="region of interest" description="Disordered" evidence="1">
    <location>
        <begin position="712"/>
        <end position="734"/>
    </location>
</feature>
<evidence type="ECO:0000313" key="6">
    <source>
        <dbReference type="Proteomes" id="UP000012065"/>
    </source>
</evidence>
<feature type="chain" id="PRO_5004064115" description="Glutaminase GtaA" evidence="2">
    <location>
        <begin position="27"/>
        <end position="762"/>
    </location>
</feature>
<organism evidence="5 6">
    <name type="scientific">Thanatephorus cucumeris (strain AG1-IB / isolate 7/3/14)</name>
    <name type="common">Lettuce bottom rot fungus</name>
    <name type="synonym">Rhizoctonia solani</name>
    <dbReference type="NCBI Taxonomy" id="1108050"/>
    <lineage>
        <taxon>Eukaryota</taxon>
        <taxon>Fungi</taxon>
        <taxon>Dikarya</taxon>
        <taxon>Basidiomycota</taxon>
        <taxon>Agaricomycotina</taxon>
        <taxon>Agaricomycetes</taxon>
        <taxon>Cantharellales</taxon>
        <taxon>Ceratobasidiaceae</taxon>
        <taxon>Rhizoctonia</taxon>
        <taxon>Rhizoctonia solani AG-1</taxon>
    </lineage>
</organism>
<proteinExistence type="predicted"/>
<dbReference type="Proteomes" id="UP000012065">
    <property type="component" value="Unassembled WGS sequence"/>
</dbReference>
<evidence type="ECO:0000313" key="5">
    <source>
        <dbReference type="EMBL" id="CCO37340.1"/>
    </source>
</evidence>
<reference evidence="5 6" key="1">
    <citation type="journal article" date="2013" name="J. Biotechnol.">
        <title>Establishment and interpretation of the genome sequence of the phytopathogenic fungus Rhizoctonia solani AG1-IB isolate 7/3/14.</title>
        <authorList>
            <person name="Wibberg D.W."/>
            <person name="Jelonek L.J."/>
            <person name="Rupp O.R."/>
            <person name="Hennig M.H."/>
            <person name="Eikmeyer F.E."/>
            <person name="Goesmann A.G."/>
            <person name="Hartmann A.H."/>
            <person name="Borriss R.B."/>
            <person name="Grosch R.G."/>
            <person name="Puehler A.P."/>
            <person name="Schlueter A.S."/>
        </authorList>
    </citation>
    <scope>NUCLEOTIDE SEQUENCE [LARGE SCALE GENOMIC DNA]</scope>
    <source>
        <strain evidence="6">AG1-IB / isolate 7/3/14</strain>
    </source>
</reference>
<dbReference type="InterPro" id="IPR008928">
    <property type="entry name" value="6-hairpin_glycosidase_sf"/>
</dbReference>
<evidence type="ECO:0000259" key="3">
    <source>
        <dbReference type="Pfam" id="PF16335"/>
    </source>
</evidence>
<dbReference type="PANTHER" id="PTHR31987:SF1">
    <property type="entry name" value="GLUTAMINASE A"/>
    <property type="match status" value="1"/>
</dbReference>
<dbReference type="Pfam" id="PF16335">
    <property type="entry name" value="GtaA_6_Hairpin"/>
    <property type="match status" value="1"/>
</dbReference>
<dbReference type="GO" id="GO:0003824">
    <property type="term" value="F:catalytic activity"/>
    <property type="evidence" value="ECO:0007669"/>
    <property type="project" value="UniProtKB-ARBA"/>
</dbReference>
<dbReference type="HOGENOM" id="CLU_008020_1_0_1"/>
<dbReference type="Pfam" id="PF17168">
    <property type="entry name" value="DUF5127"/>
    <property type="match status" value="1"/>
</dbReference>
<dbReference type="Gene3D" id="1.50.10.10">
    <property type="match status" value="1"/>
</dbReference>
<dbReference type="InterPro" id="IPR012341">
    <property type="entry name" value="6hp_glycosidase-like_sf"/>
</dbReference>
<sequence length="762" mass="82258">MPGLNRAFSLVALGLLSSSFVPSAQAQNISWQATPFSPPNFPLAVKSPYTSTWVAGYDREPGKQWPQFGTGGILGWTCYVRVDNTTYKALGSPGNAANNDTVQTQTQFTPTRTIINSRAGPVDLVVTFLSALDTKDLVRLSLPFSYFSVSAVSNDGASHAVSVYTDISGEWITSETSNPATWSTDTNENVVVHQMTLQQPTQFLEARQRARWGTAYLAANRTDGTTWQTGQDSVLRDTFLKSGVLTNSVDTQFRGVNDRWPIMAIAQNLGAVTTQPQVATFVLGHSRDPAIEYNTGSGRQQRSLYFRSKFTSEVDAVRYAVSDYNNARAASTDLDNRVQTDAAKYPPDYASVVALTTRQAFASIEITLNGAGSSADLQDIKLFTKDAAVDDTGASRDGVMSSVDSLYSIMPMLIYTNPNLGNYALASFLDYPPIREQSYALHDLGLRYSQVTVHEKQSRNPVDATANMIIMTYAFMRYTGDAKLAAKHYYTLKGWADYLVRNALVHSDQLTGDWFVTTPGSNQTNLALKGLIALKSMVEIQKAVGMTNESSTYENAANSGLQQWIELSSSGKKLTYESRSEEPQLLHGLYADKLLGLGFVPESVYAAQRAQWATGMKAFGVALGSQGTTTSLAWQYFTLAALTTGDISLLNDAQFAPMRNFTSRTQDKVYALADVYDVNTGAASPGYGLRGNVGGSYALLALGTVNKTIAQVPASPSPPAATTTSPGDNSSGAALTTQGATSIQLLVGLTLVPGMLAMLLLH</sequence>
<feature type="signal peptide" evidence="2">
    <location>
        <begin position="1"/>
        <end position="26"/>
    </location>
</feature>
<dbReference type="AlphaFoldDB" id="M5CDV2"/>
<evidence type="ECO:0000259" key="4">
    <source>
        <dbReference type="Pfam" id="PF17168"/>
    </source>
</evidence>
<dbReference type="InterPro" id="IPR032514">
    <property type="entry name" value="GtaA_central"/>
</dbReference>
<accession>M5CDV2</accession>
<dbReference type="InterPro" id="IPR033433">
    <property type="entry name" value="GtaA_N"/>
</dbReference>
<dbReference type="InterPro" id="IPR052743">
    <property type="entry name" value="Glutaminase_GtaA"/>
</dbReference>
<dbReference type="GO" id="GO:0005975">
    <property type="term" value="P:carbohydrate metabolic process"/>
    <property type="evidence" value="ECO:0007669"/>
    <property type="project" value="InterPro"/>
</dbReference>
<evidence type="ECO:0008006" key="7">
    <source>
        <dbReference type="Google" id="ProtNLM"/>
    </source>
</evidence>